<dbReference type="HOGENOM" id="CLU_1667338_0_0_5"/>
<dbReference type="EMBL" id="CP001349">
    <property type="protein sequence ID" value="ACL58480.1"/>
    <property type="molecule type" value="Genomic_DNA"/>
</dbReference>
<dbReference type="Proteomes" id="UP000008207">
    <property type="component" value="Chromosome"/>
</dbReference>
<accession>B8INW4</accession>
<keyword evidence="2" id="KW-1185">Reference proteome</keyword>
<gene>
    <name evidence="1" type="ordered locus">Mnod_3571</name>
</gene>
<name>B8INW4_METNO</name>
<evidence type="ECO:0000313" key="2">
    <source>
        <dbReference type="Proteomes" id="UP000008207"/>
    </source>
</evidence>
<evidence type="ECO:0000313" key="1">
    <source>
        <dbReference type="EMBL" id="ACL58480.1"/>
    </source>
</evidence>
<proteinExistence type="predicted"/>
<dbReference type="STRING" id="460265.Mnod_3571"/>
<dbReference type="KEGG" id="mno:Mnod_3571"/>
<organism evidence="1 2">
    <name type="scientific">Methylobacterium nodulans (strain LMG 21967 / CNCM I-2342 / ORS 2060)</name>
    <dbReference type="NCBI Taxonomy" id="460265"/>
    <lineage>
        <taxon>Bacteria</taxon>
        <taxon>Pseudomonadati</taxon>
        <taxon>Pseudomonadota</taxon>
        <taxon>Alphaproteobacteria</taxon>
        <taxon>Hyphomicrobiales</taxon>
        <taxon>Methylobacteriaceae</taxon>
        <taxon>Methylobacterium</taxon>
    </lineage>
</organism>
<dbReference type="AlphaFoldDB" id="B8INW4"/>
<protein>
    <submittedName>
        <fullName evidence="1">Uncharacterized protein</fullName>
    </submittedName>
</protein>
<reference evidence="1 2" key="1">
    <citation type="submission" date="2009-01" db="EMBL/GenBank/DDBJ databases">
        <title>Complete sequence of chromosome of Methylobacterium nodulans ORS 2060.</title>
        <authorList>
            <consortium name="US DOE Joint Genome Institute"/>
            <person name="Lucas S."/>
            <person name="Copeland A."/>
            <person name="Lapidus A."/>
            <person name="Glavina del Rio T."/>
            <person name="Dalin E."/>
            <person name="Tice H."/>
            <person name="Bruce D."/>
            <person name="Goodwin L."/>
            <person name="Pitluck S."/>
            <person name="Sims D."/>
            <person name="Brettin T."/>
            <person name="Detter J.C."/>
            <person name="Han C."/>
            <person name="Larimer F."/>
            <person name="Land M."/>
            <person name="Hauser L."/>
            <person name="Kyrpides N."/>
            <person name="Ivanova N."/>
            <person name="Marx C.J."/>
            <person name="Richardson P."/>
        </authorList>
    </citation>
    <scope>NUCLEOTIDE SEQUENCE [LARGE SCALE GENOMIC DNA]</scope>
    <source>
        <strain evidence="2">LMG 21967 / CNCM I-2342 / ORS 2060</strain>
    </source>
</reference>
<sequence length="158" mass="17417">MFRKSERQKVVAALSIAMEIDDDSLAQAWTRRLERQTAARLGRPIDEVREQVAREVGGATTAGMIRNVSEGRTKGVRSWLFRRLRARVIADLQHELKALTHELEVAHLAGLDVDLRAVAEVEADLERVREALARLVPAPLAARAPAGAVRSPEAVSRG</sequence>